<dbReference type="InterPro" id="IPR016035">
    <property type="entry name" value="Acyl_Trfase/lysoPLipase"/>
</dbReference>
<dbReference type="SUPFAM" id="SSF52151">
    <property type="entry name" value="FabD/lysophospholipase-like"/>
    <property type="match status" value="1"/>
</dbReference>
<feature type="active site" description="Nucleophile" evidence="7">
    <location>
        <position position="67"/>
    </location>
</feature>
<keyword evidence="5 7" id="KW-0443">Lipid metabolism</keyword>
<dbReference type="Pfam" id="PF01103">
    <property type="entry name" value="Omp85"/>
    <property type="match status" value="1"/>
</dbReference>
<dbReference type="InterPro" id="IPR010827">
    <property type="entry name" value="BamA/TamA_POTRA"/>
</dbReference>
<feature type="short sequence motif" description="GXSXG" evidence="7">
    <location>
        <begin position="65"/>
        <end position="69"/>
    </location>
</feature>
<evidence type="ECO:0000256" key="6">
    <source>
        <dbReference type="ARBA" id="ARBA00023136"/>
    </source>
</evidence>
<dbReference type="GO" id="GO:0004622">
    <property type="term" value="F:phosphatidylcholine lysophospholipase activity"/>
    <property type="evidence" value="ECO:0007669"/>
    <property type="project" value="InterPro"/>
</dbReference>
<dbReference type="InterPro" id="IPR001423">
    <property type="entry name" value="LysoPLipase_patatin_CS"/>
</dbReference>
<dbReference type="Gene3D" id="3.40.1090.10">
    <property type="entry name" value="Cytosolic phospholipase A2 catalytic domain"/>
    <property type="match status" value="2"/>
</dbReference>
<accession>A0A930BWT0</accession>
<comment type="similarity">
    <text evidence="2">Belongs to the NTE family.</text>
</comment>
<dbReference type="Gene3D" id="3.10.20.310">
    <property type="entry name" value="membrane protein fhac"/>
    <property type="match status" value="1"/>
</dbReference>
<feature type="short sequence motif" description="GXGXXG" evidence="7">
    <location>
        <begin position="38"/>
        <end position="43"/>
    </location>
</feature>
<feature type="chain" id="PRO_5037484002" evidence="8">
    <location>
        <begin position="25"/>
        <end position="729"/>
    </location>
</feature>
<feature type="active site" description="Proton acceptor" evidence="7">
    <location>
        <position position="213"/>
    </location>
</feature>
<sequence length="729" mass="79250">MPRLPALFRILSIALLAASSLAQAADAARPRIGLVLGGGGARGAAHIGVLEVLERNRVPVDCVAGTSMGALVAGAWAAGLSPAAMRAALGAVDWNEMFIDNPEYAELSPRSKQLARRFLPGSESGVMTDGVKYQSGVVTGQKIKLFLNQLVRANQGERNIEDLPLPLSIIATDIGNGERVVFRDGPLSQAMRASMSVPGLLAPVDYRGRKLVDGGLVDNLPVAEVRASCQADVVIAVNVGTPLLRAEEVGSLITVSAQMIAILTEQNVQLSRAQLRDGDLYLQPDLDGLTAGDFSRHAEAAERGRQAAEALSGRLARLAVSPEAYAAWWQGIEVRRRSSPRIDQIQIVGLQKVNPAVVERHLHVEPGQTIRPSEINRDLLRVYGDGWYESVDYSVLTQRDRHILRVMPLEKRWGPDYLRFGISLQADNSQGTAFGLRAAYHSTWLNRLGGELLVTGDVGSTNRLGGNFYQPLDAAQRYFVEASAGIEQTRQNIYRNDARIAQYKVTERGYGVYLGANVGRLGPLRLGWVQRHRHYDLDIGSRSLPDVDAAFGGWKASLDFDQFDRMHFPTRGWAAQLAYFDSPEVGYSRADANLQGAFSFGGTVFNARFRYTGSPRGVLPLYDAGYLGGFLNMTAYAPNQVIGDDIRYVGLRTEQIIGRLPLGLRGDMRLGFALEAAKVGTRYSEAKRDGLADSAAIYLGGQTPLGQAYVGFGYSSSRVSNLFLFIGTP</sequence>
<evidence type="ECO:0000259" key="9">
    <source>
        <dbReference type="PROSITE" id="PS51635"/>
    </source>
</evidence>
<proteinExistence type="inferred from homology"/>
<organism evidence="10 11">
    <name type="scientific">Dechloromonas agitata</name>
    <dbReference type="NCBI Taxonomy" id="73030"/>
    <lineage>
        <taxon>Bacteria</taxon>
        <taxon>Pseudomonadati</taxon>
        <taxon>Pseudomonadota</taxon>
        <taxon>Betaproteobacteria</taxon>
        <taxon>Rhodocyclales</taxon>
        <taxon>Azonexaceae</taxon>
        <taxon>Dechloromonas</taxon>
    </lineage>
</organism>
<dbReference type="GO" id="GO:0016042">
    <property type="term" value="P:lipid catabolic process"/>
    <property type="evidence" value="ECO:0007669"/>
    <property type="project" value="UniProtKB-UniRule"/>
</dbReference>
<dbReference type="PANTHER" id="PTHR14226:SF29">
    <property type="entry name" value="NEUROPATHY TARGET ESTERASE SWS"/>
    <property type="match status" value="1"/>
</dbReference>
<evidence type="ECO:0000313" key="11">
    <source>
        <dbReference type="Proteomes" id="UP000718593"/>
    </source>
</evidence>
<evidence type="ECO:0000313" key="10">
    <source>
        <dbReference type="EMBL" id="MBF1165418.1"/>
    </source>
</evidence>
<dbReference type="Pfam" id="PF01734">
    <property type="entry name" value="Patatin"/>
    <property type="match status" value="1"/>
</dbReference>
<dbReference type="PANTHER" id="PTHR14226">
    <property type="entry name" value="NEUROPATHY TARGET ESTERASE/SWISS CHEESE D.MELANOGASTER"/>
    <property type="match status" value="1"/>
</dbReference>
<evidence type="ECO:0000256" key="4">
    <source>
        <dbReference type="ARBA" id="ARBA00022963"/>
    </source>
</evidence>
<evidence type="ECO:0000256" key="2">
    <source>
        <dbReference type="ARBA" id="ARBA00006636"/>
    </source>
</evidence>
<comment type="subcellular location">
    <subcellularLocation>
        <location evidence="1">Membrane</location>
    </subcellularLocation>
</comment>
<dbReference type="GO" id="GO:0019867">
    <property type="term" value="C:outer membrane"/>
    <property type="evidence" value="ECO:0007669"/>
    <property type="project" value="InterPro"/>
</dbReference>
<feature type="short sequence motif" description="DGA/G" evidence="7">
    <location>
        <begin position="213"/>
        <end position="215"/>
    </location>
</feature>
<gene>
    <name evidence="10" type="ORF">HXL68_10280</name>
</gene>
<keyword evidence="6" id="KW-0472">Membrane</keyword>
<dbReference type="GO" id="GO:0046470">
    <property type="term" value="P:phosphatidylcholine metabolic process"/>
    <property type="evidence" value="ECO:0007669"/>
    <property type="project" value="InterPro"/>
</dbReference>
<dbReference type="PROSITE" id="PS01237">
    <property type="entry name" value="UPF0028"/>
    <property type="match status" value="1"/>
</dbReference>
<protein>
    <submittedName>
        <fullName evidence="10">Patatin-like phospholipase family protein</fullName>
    </submittedName>
</protein>
<keyword evidence="8" id="KW-0732">Signal</keyword>
<keyword evidence="3 7" id="KW-0378">Hydrolase</keyword>
<feature type="domain" description="PNPLA" evidence="9">
    <location>
        <begin position="34"/>
        <end position="226"/>
    </location>
</feature>
<dbReference type="InterPro" id="IPR000184">
    <property type="entry name" value="Bac_surfAg_D15"/>
</dbReference>
<dbReference type="Pfam" id="PF07244">
    <property type="entry name" value="POTRA"/>
    <property type="match status" value="1"/>
</dbReference>
<comment type="caution">
    <text evidence="10">The sequence shown here is derived from an EMBL/GenBank/DDBJ whole genome shotgun (WGS) entry which is preliminary data.</text>
</comment>
<name>A0A930BWT0_9RHOO</name>
<dbReference type="Proteomes" id="UP000718593">
    <property type="component" value="Unassembled WGS sequence"/>
</dbReference>
<dbReference type="PROSITE" id="PS51635">
    <property type="entry name" value="PNPLA"/>
    <property type="match status" value="1"/>
</dbReference>
<evidence type="ECO:0000256" key="8">
    <source>
        <dbReference type="SAM" id="SignalP"/>
    </source>
</evidence>
<reference evidence="10" key="1">
    <citation type="submission" date="2020-04" db="EMBL/GenBank/DDBJ databases">
        <title>Deep metagenomics examines the oral microbiome during advanced dental caries in children, revealing novel taxa and co-occurrences with host molecules.</title>
        <authorList>
            <person name="Baker J.L."/>
            <person name="Morton J.T."/>
            <person name="Dinis M."/>
            <person name="Alvarez R."/>
            <person name="Tran N.C."/>
            <person name="Knight R."/>
            <person name="Edlund A."/>
        </authorList>
    </citation>
    <scope>NUCLEOTIDE SEQUENCE</scope>
    <source>
        <strain evidence="10">JCVI_32_bin.24</strain>
    </source>
</reference>
<evidence type="ECO:0000256" key="3">
    <source>
        <dbReference type="ARBA" id="ARBA00022801"/>
    </source>
</evidence>
<dbReference type="InterPro" id="IPR002641">
    <property type="entry name" value="PNPLA_dom"/>
</dbReference>
<keyword evidence="4 7" id="KW-0442">Lipid degradation</keyword>
<evidence type="ECO:0000256" key="7">
    <source>
        <dbReference type="PROSITE-ProRule" id="PRU01161"/>
    </source>
</evidence>
<dbReference type="EMBL" id="JABZMI010000202">
    <property type="protein sequence ID" value="MBF1165418.1"/>
    <property type="molecule type" value="Genomic_DNA"/>
</dbReference>
<dbReference type="InterPro" id="IPR050301">
    <property type="entry name" value="NTE"/>
</dbReference>
<evidence type="ECO:0000256" key="5">
    <source>
        <dbReference type="ARBA" id="ARBA00023098"/>
    </source>
</evidence>
<feature type="signal peptide" evidence="8">
    <location>
        <begin position="1"/>
        <end position="24"/>
    </location>
</feature>
<evidence type="ECO:0000256" key="1">
    <source>
        <dbReference type="ARBA" id="ARBA00004370"/>
    </source>
</evidence>
<dbReference type="AlphaFoldDB" id="A0A930BWT0"/>